<feature type="region of interest" description="Disordered" evidence="1">
    <location>
        <begin position="169"/>
        <end position="189"/>
    </location>
</feature>
<evidence type="ECO:0000256" key="1">
    <source>
        <dbReference type="SAM" id="MobiDB-lite"/>
    </source>
</evidence>
<evidence type="ECO:0000313" key="3">
    <source>
        <dbReference type="Proteomes" id="UP000050761"/>
    </source>
</evidence>
<keyword evidence="2" id="KW-0812">Transmembrane</keyword>
<evidence type="ECO:0000313" key="4">
    <source>
        <dbReference type="WBParaSite" id="HPBE_0001598301-mRNA-1"/>
    </source>
</evidence>
<keyword evidence="3" id="KW-1185">Reference proteome</keyword>
<dbReference type="Proteomes" id="UP000050761">
    <property type="component" value="Unassembled WGS sequence"/>
</dbReference>
<dbReference type="WBParaSite" id="HPBE_0001598301-mRNA-1">
    <property type="protein sequence ID" value="HPBE_0001598301-mRNA-1"/>
    <property type="gene ID" value="HPBE_0001598301"/>
</dbReference>
<accession>A0A183G3J9</accession>
<keyword evidence="2" id="KW-0472">Membrane</keyword>
<protein>
    <submittedName>
        <fullName evidence="4">Autophagy-related protein 27</fullName>
    </submittedName>
</protein>
<organism evidence="3 4">
    <name type="scientific">Heligmosomoides polygyrus</name>
    <name type="common">Parasitic roundworm</name>
    <dbReference type="NCBI Taxonomy" id="6339"/>
    <lineage>
        <taxon>Eukaryota</taxon>
        <taxon>Metazoa</taxon>
        <taxon>Ecdysozoa</taxon>
        <taxon>Nematoda</taxon>
        <taxon>Chromadorea</taxon>
        <taxon>Rhabditida</taxon>
        <taxon>Rhabditina</taxon>
        <taxon>Rhabditomorpha</taxon>
        <taxon>Strongyloidea</taxon>
        <taxon>Heligmosomidae</taxon>
        <taxon>Heligmosomoides</taxon>
    </lineage>
</organism>
<keyword evidence="2" id="KW-1133">Transmembrane helix</keyword>
<evidence type="ECO:0000256" key="2">
    <source>
        <dbReference type="SAM" id="Phobius"/>
    </source>
</evidence>
<reference evidence="4" key="1">
    <citation type="submission" date="2019-09" db="UniProtKB">
        <authorList>
            <consortium name="WormBaseParasite"/>
        </authorList>
    </citation>
    <scope>IDENTIFICATION</scope>
</reference>
<proteinExistence type="predicted"/>
<feature type="transmembrane region" description="Helical" evidence="2">
    <location>
        <begin position="74"/>
        <end position="93"/>
    </location>
</feature>
<name>A0A183G3J9_HELPZ</name>
<sequence length="189" mass="20456">LYYRYKPVDWILLDILQSRYCSLDKKADCPKGKRGNPPAIVVSSAATAKGYNAQDGYDKNNAIWMRDLGKGSSVSILFATVINLTGIMILSGVPPSPQDKLGPETVVHAYYESGAGTHLGNFSSSGDFLFRSCGMPVKSIRLEVAKDTTPHNVILDHIRIDTENGCGNGEVGLPEKSAPPYSPFRSGFS</sequence>
<dbReference type="AlphaFoldDB" id="A0A183G3J9"/>